<evidence type="ECO:0000313" key="1">
    <source>
        <dbReference type="EMBL" id="KAK1131518.1"/>
    </source>
</evidence>
<accession>A0AA40KSS1</accession>
<dbReference type="Proteomes" id="UP001177670">
    <property type="component" value="Unassembled WGS sequence"/>
</dbReference>
<keyword evidence="2" id="KW-1185">Reference proteome</keyword>
<evidence type="ECO:0000313" key="2">
    <source>
        <dbReference type="Proteomes" id="UP001177670"/>
    </source>
</evidence>
<comment type="caution">
    <text evidence="1">The sequence shown here is derived from an EMBL/GenBank/DDBJ whole genome shotgun (WGS) entry which is preliminary data.</text>
</comment>
<organism evidence="1 2">
    <name type="scientific">Melipona bicolor</name>
    <dbReference type="NCBI Taxonomy" id="60889"/>
    <lineage>
        <taxon>Eukaryota</taxon>
        <taxon>Metazoa</taxon>
        <taxon>Ecdysozoa</taxon>
        <taxon>Arthropoda</taxon>
        <taxon>Hexapoda</taxon>
        <taxon>Insecta</taxon>
        <taxon>Pterygota</taxon>
        <taxon>Neoptera</taxon>
        <taxon>Endopterygota</taxon>
        <taxon>Hymenoptera</taxon>
        <taxon>Apocrita</taxon>
        <taxon>Aculeata</taxon>
        <taxon>Apoidea</taxon>
        <taxon>Anthophila</taxon>
        <taxon>Apidae</taxon>
        <taxon>Melipona</taxon>
    </lineage>
</organism>
<gene>
    <name evidence="1" type="ORF">K0M31_017795</name>
</gene>
<sequence length="103" mass="11464">MSGSDSPTFFHGQPWSSWIERIGRDKPLSKCAESSSKMFARSLPLVQNRDNGERLAHVPNLNFDAPLSVDLTQGIIRARIDTHLFKPVVNNCPAVITADIFVE</sequence>
<name>A0AA40KSS1_9HYME</name>
<dbReference type="EMBL" id="JAHYIQ010000006">
    <property type="protein sequence ID" value="KAK1131518.1"/>
    <property type="molecule type" value="Genomic_DNA"/>
</dbReference>
<proteinExistence type="predicted"/>
<reference evidence="1" key="1">
    <citation type="submission" date="2021-10" db="EMBL/GenBank/DDBJ databases">
        <title>Melipona bicolor Genome sequencing and assembly.</title>
        <authorList>
            <person name="Araujo N.S."/>
            <person name="Arias M.C."/>
        </authorList>
    </citation>
    <scope>NUCLEOTIDE SEQUENCE</scope>
    <source>
        <strain evidence="1">USP_2M_L1-L4_2017</strain>
        <tissue evidence="1">Whole body</tissue>
    </source>
</reference>
<dbReference type="AlphaFoldDB" id="A0AA40KSS1"/>
<protein>
    <submittedName>
        <fullName evidence="1">Uncharacterized protein</fullName>
    </submittedName>
</protein>